<name>A0A1G7MR32_9RHOB</name>
<sequence>MKPISKMDWDIIDARVTKACDRHKFQRRTVGFLAIVIDQVFPGHEDQLQEIITDGPDDKGVDAIHIVEGESSAEVFLFQSKYRESHGTCHKTINDAEVLKIGLFLNELFDKSDSLAGSGNFQLQEAVRRIWELHDKGKICRYKVIFCSNGAGFSTSAQGIAESVKASHSEVAFEFYSGHDVVQAMAIEGRDAEDGQLQVISKEILERSDGDVRGVIASVDAQSFVDLITADDGETIKRHLFDDNLRVFLGAKGGYNQDIISTATSGDSYLFWYLNNGVTITCKSFSYNKGHTNPKLVFKDFQIVNGAQTSHSLVEAARTNPAALSDVVLMVRMYATDRADIAERVAVATNSQARIQSRDLMSNHTTLKKLELAFKECGYFFERKRNMHSDKPEEKRIDALKLGQIILSFELREPDKAKTESDSIFDSRFHHIFGSRQSIDELIRLYQIYEIIEELRNKYQAEFATSPETGHEHQYLVYGHWYVLFACKLLHVKSQQAQLPTGDEAHELVEEAIRRVAAACSQQKAVAHYQMFRSPRTKERILGEISAKQSDFFDLLAVS</sequence>
<feature type="domain" description="Abortive phage infection protein C-terminal" evidence="1">
    <location>
        <begin position="241"/>
        <end position="467"/>
    </location>
</feature>
<dbReference type="RefSeq" id="WP_089964189.1">
    <property type="nucleotide sequence ID" value="NZ_FNAV01000040.1"/>
</dbReference>
<dbReference type="Proteomes" id="UP000198994">
    <property type="component" value="Unassembled WGS sequence"/>
</dbReference>
<keyword evidence="3" id="KW-1185">Reference proteome</keyword>
<reference evidence="3" key="1">
    <citation type="submission" date="2016-10" db="EMBL/GenBank/DDBJ databases">
        <authorList>
            <person name="Varghese N."/>
            <person name="Submissions S."/>
        </authorList>
    </citation>
    <scope>NUCLEOTIDE SEQUENCE [LARGE SCALE GENOMIC DNA]</scope>
    <source>
        <strain evidence="3">DSM 10146</strain>
    </source>
</reference>
<protein>
    <submittedName>
        <fullName evidence="2">AIPR protein</fullName>
    </submittedName>
</protein>
<dbReference type="InterPro" id="IPR018891">
    <property type="entry name" value="AIPR_C"/>
</dbReference>
<dbReference type="AlphaFoldDB" id="A0A1G7MR32"/>
<accession>A0A1G7MR32</accession>
<dbReference type="STRING" id="282683.SAMN04488105_14012"/>
<proteinExistence type="predicted"/>
<evidence type="ECO:0000313" key="3">
    <source>
        <dbReference type="Proteomes" id="UP000198994"/>
    </source>
</evidence>
<dbReference type="Pfam" id="PF10592">
    <property type="entry name" value="AIPR"/>
    <property type="match status" value="1"/>
</dbReference>
<dbReference type="EMBL" id="FNAV01000040">
    <property type="protein sequence ID" value="SDF64298.1"/>
    <property type="molecule type" value="Genomic_DNA"/>
</dbReference>
<organism evidence="2 3">
    <name type="scientific">Salipiger thiooxidans</name>
    <dbReference type="NCBI Taxonomy" id="282683"/>
    <lineage>
        <taxon>Bacteria</taxon>
        <taxon>Pseudomonadati</taxon>
        <taxon>Pseudomonadota</taxon>
        <taxon>Alphaproteobacteria</taxon>
        <taxon>Rhodobacterales</taxon>
        <taxon>Roseobacteraceae</taxon>
        <taxon>Salipiger</taxon>
    </lineage>
</organism>
<dbReference type="OrthoDB" id="9806213at2"/>
<gene>
    <name evidence="2" type="ORF">SAMN04488105_14012</name>
</gene>
<evidence type="ECO:0000259" key="1">
    <source>
        <dbReference type="Pfam" id="PF10592"/>
    </source>
</evidence>
<evidence type="ECO:0000313" key="2">
    <source>
        <dbReference type="EMBL" id="SDF64298.1"/>
    </source>
</evidence>